<feature type="region of interest" description="Disordered" evidence="1">
    <location>
        <begin position="244"/>
        <end position="302"/>
    </location>
</feature>
<sequence>MGFLVTELLGGPGTRTIGRMIIVDVPGKSDGLQNESQLSTNPRLRNHITAKATTRSAVPSTRLKGRCFRHHDFDAAFAAKTRDRELYVLRVLLNVRFYCHLRNDGVGRNATLRHLASTDLLPISLPEDPAPKLWCYNHRNGGSPGGRAGLKRRLPRHRVLASPSSCGRLAGRAGVATSEPGEVFQPDGFQNVALRCAARAFDTAALLLAPTTLLPTPPRCFQQPNSLPGPPAAFAADRRAISPARPNCEAPAPGPAREKKNKKSLGPSVIFARGYRTSPTTAVDSKNPNLPTDVRLEIRNST</sequence>
<reference evidence="2 3" key="1">
    <citation type="submission" date="2019-09" db="EMBL/GenBank/DDBJ databases">
        <title>Draft genome of the ectomycorrhizal ascomycete Sphaerosporella brunnea.</title>
        <authorList>
            <consortium name="DOE Joint Genome Institute"/>
            <person name="Benucci G.M."/>
            <person name="Marozzi G."/>
            <person name="Antonielli L."/>
            <person name="Sanchez S."/>
            <person name="Marco P."/>
            <person name="Wang X."/>
            <person name="Falini L.B."/>
            <person name="Barry K."/>
            <person name="Haridas S."/>
            <person name="Lipzen A."/>
            <person name="Labutti K."/>
            <person name="Grigoriev I.V."/>
            <person name="Murat C."/>
            <person name="Martin F."/>
            <person name="Albertini E."/>
            <person name="Donnini D."/>
            <person name="Bonito G."/>
        </authorList>
    </citation>
    <scope>NUCLEOTIDE SEQUENCE [LARGE SCALE GENOMIC DNA]</scope>
    <source>
        <strain evidence="2 3">Sb_GMNB300</strain>
    </source>
</reference>
<accession>A0A5J5F794</accession>
<dbReference type="EMBL" id="VXIS01000018">
    <property type="protein sequence ID" value="KAA8912985.1"/>
    <property type="molecule type" value="Genomic_DNA"/>
</dbReference>
<dbReference type="InParanoid" id="A0A5J5F794"/>
<name>A0A5J5F794_9PEZI</name>
<comment type="caution">
    <text evidence="2">The sequence shown here is derived from an EMBL/GenBank/DDBJ whole genome shotgun (WGS) entry which is preliminary data.</text>
</comment>
<evidence type="ECO:0000313" key="3">
    <source>
        <dbReference type="Proteomes" id="UP000326924"/>
    </source>
</evidence>
<proteinExistence type="predicted"/>
<evidence type="ECO:0000313" key="2">
    <source>
        <dbReference type="EMBL" id="KAA8912985.1"/>
    </source>
</evidence>
<protein>
    <submittedName>
        <fullName evidence="2">Uncharacterized protein</fullName>
    </submittedName>
</protein>
<gene>
    <name evidence="2" type="ORF">FN846DRAFT_202191</name>
</gene>
<evidence type="ECO:0000256" key="1">
    <source>
        <dbReference type="SAM" id="MobiDB-lite"/>
    </source>
</evidence>
<organism evidence="2 3">
    <name type="scientific">Sphaerosporella brunnea</name>
    <dbReference type="NCBI Taxonomy" id="1250544"/>
    <lineage>
        <taxon>Eukaryota</taxon>
        <taxon>Fungi</taxon>
        <taxon>Dikarya</taxon>
        <taxon>Ascomycota</taxon>
        <taxon>Pezizomycotina</taxon>
        <taxon>Pezizomycetes</taxon>
        <taxon>Pezizales</taxon>
        <taxon>Pyronemataceae</taxon>
        <taxon>Sphaerosporella</taxon>
    </lineage>
</organism>
<feature type="compositionally biased region" description="Polar residues" evidence="1">
    <location>
        <begin position="277"/>
        <end position="290"/>
    </location>
</feature>
<keyword evidence="3" id="KW-1185">Reference proteome</keyword>
<dbReference type="AlphaFoldDB" id="A0A5J5F794"/>
<dbReference type="Proteomes" id="UP000326924">
    <property type="component" value="Unassembled WGS sequence"/>
</dbReference>